<keyword evidence="1" id="KW-0472">Membrane</keyword>
<dbReference type="Proteomes" id="UP000250235">
    <property type="component" value="Unassembled WGS sequence"/>
</dbReference>
<sequence>MDLETYVRGCEDDYFLIFFSFFYLVELMGRAWGYPTRILAGRSRTALIFGCNRRSAAMAWLCFLCPLF</sequence>
<organism evidence="2 3">
    <name type="scientific">Dorcoceras hygrometricum</name>
    <dbReference type="NCBI Taxonomy" id="472368"/>
    <lineage>
        <taxon>Eukaryota</taxon>
        <taxon>Viridiplantae</taxon>
        <taxon>Streptophyta</taxon>
        <taxon>Embryophyta</taxon>
        <taxon>Tracheophyta</taxon>
        <taxon>Spermatophyta</taxon>
        <taxon>Magnoliopsida</taxon>
        <taxon>eudicotyledons</taxon>
        <taxon>Gunneridae</taxon>
        <taxon>Pentapetalae</taxon>
        <taxon>asterids</taxon>
        <taxon>lamiids</taxon>
        <taxon>Lamiales</taxon>
        <taxon>Gesneriaceae</taxon>
        <taxon>Didymocarpoideae</taxon>
        <taxon>Trichosporeae</taxon>
        <taxon>Loxocarpinae</taxon>
        <taxon>Dorcoceras</taxon>
    </lineage>
</organism>
<reference evidence="2 3" key="1">
    <citation type="journal article" date="2015" name="Proc. Natl. Acad. Sci. U.S.A.">
        <title>The resurrection genome of Boea hygrometrica: A blueprint for survival of dehydration.</title>
        <authorList>
            <person name="Xiao L."/>
            <person name="Yang G."/>
            <person name="Zhang L."/>
            <person name="Yang X."/>
            <person name="Zhao S."/>
            <person name="Ji Z."/>
            <person name="Zhou Q."/>
            <person name="Hu M."/>
            <person name="Wang Y."/>
            <person name="Chen M."/>
            <person name="Xu Y."/>
            <person name="Jin H."/>
            <person name="Xiao X."/>
            <person name="Hu G."/>
            <person name="Bao F."/>
            <person name="Hu Y."/>
            <person name="Wan P."/>
            <person name="Li L."/>
            <person name="Deng X."/>
            <person name="Kuang T."/>
            <person name="Xiang C."/>
            <person name="Zhu J.K."/>
            <person name="Oliver M.J."/>
            <person name="He Y."/>
        </authorList>
    </citation>
    <scope>NUCLEOTIDE SEQUENCE [LARGE SCALE GENOMIC DNA]</scope>
    <source>
        <strain evidence="3">cv. XS01</strain>
    </source>
</reference>
<proteinExistence type="predicted"/>
<keyword evidence="3" id="KW-1185">Reference proteome</keyword>
<dbReference type="AlphaFoldDB" id="A0A2Z7BAJ3"/>
<protein>
    <submittedName>
        <fullName evidence="2">Acyl carrier protein 1, chloroplastic-like</fullName>
    </submittedName>
</protein>
<evidence type="ECO:0000313" key="2">
    <source>
        <dbReference type="EMBL" id="KZV28819.1"/>
    </source>
</evidence>
<feature type="transmembrane region" description="Helical" evidence="1">
    <location>
        <begin position="14"/>
        <end position="34"/>
    </location>
</feature>
<name>A0A2Z7BAJ3_9LAMI</name>
<accession>A0A2Z7BAJ3</accession>
<evidence type="ECO:0000256" key="1">
    <source>
        <dbReference type="SAM" id="Phobius"/>
    </source>
</evidence>
<keyword evidence="1" id="KW-1133">Transmembrane helix</keyword>
<keyword evidence="1" id="KW-0812">Transmembrane</keyword>
<dbReference type="EMBL" id="KV010001">
    <property type="protein sequence ID" value="KZV28819.1"/>
    <property type="molecule type" value="Genomic_DNA"/>
</dbReference>
<evidence type="ECO:0000313" key="3">
    <source>
        <dbReference type="Proteomes" id="UP000250235"/>
    </source>
</evidence>
<gene>
    <name evidence="2" type="ORF">F511_06253</name>
</gene>